<evidence type="ECO:0000313" key="4">
    <source>
        <dbReference type="Proteomes" id="UP000277498"/>
    </source>
</evidence>
<name>A0A3P5XWP3_9RHOB</name>
<dbReference type="SUPFAM" id="SSF54373">
    <property type="entry name" value="FAD-linked reductases, C-terminal domain"/>
    <property type="match status" value="1"/>
</dbReference>
<sequence>MSDVIVIGAGVVGLSAALALQARGLKVTVVDREGPAAGASAGNAGAFAFTDILPLASPGILKKAPKWLLDPLGPLSVPPAYALKIAPWMFRFWRACSPARVAQSTTAQTALMDLSKAELEPFLAATGTSDMLEKKGNLQVYESEAELNASLPGWQARAEHGIEFRHLRAGEMAELQPGLSPRFTHGTFTPGWYSISDPKLYTLALAERFRANGGRIETAEITALNAGPEGVEAVAGIRSLRAAHAVICAGAFSHRIARSVGDRIPLETERGYNTTLPQNAFDLRTQVTFGGHGFVISRLSTGIRVGGAVELGGLNLPPNYKRSEAMLKKARAFLPGLNPEGGVQWMGFRPSLPDSLPAIGRSKASPRVIHAFGHGHLGLTQSAGTARLVADLVTGTAPAIDLTPFSPQRF</sequence>
<dbReference type="GO" id="GO:0016491">
    <property type="term" value="F:oxidoreductase activity"/>
    <property type="evidence" value="ECO:0007669"/>
    <property type="project" value="UniProtKB-KW"/>
</dbReference>
<organism evidence="3 4">
    <name type="scientific">Pseudogemmobacter humi</name>
    <dbReference type="NCBI Taxonomy" id="2483812"/>
    <lineage>
        <taxon>Bacteria</taxon>
        <taxon>Pseudomonadati</taxon>
        <taxon>Pseudomonadota</taxon>
        <taxon>Alphaproteobacteria</taxon>
        <taxon>Rhodobacterales</taxon>
        <taxon>Paracoccaceae</taxon>
        <taxon>Pseudogemmobacter</taxon>
    </lineage>
</organism>
<proteinExistence type="predicted"/>
<dbReference type="Pfam" id="PF01266">
    <property type="entry name" value="DAO"/>
    <property type="match status" value="1"/>
</dbReference>
<evidence type="ECO:0000313" key="3">
    <source>
        <dbReference type="EMBL" id="VDC33584.1"/>
    </source>
</evidence>
<evidence type="ECO:0000259" key="2">
    <source>
        <dbReference type="Pfam" id="PF01266"/>
    </source>
</evidence>
<dbReference type="EC" id="1.4.99.6" evidence="3"/>
<reference evidence="3 4" key="1">
    <citation type="submission" date="2018-11" db="EMBL/GenBank/DDBJ databases">
        <authorList>
            <person name="Criscuolo A."/>
        </authorList>
    </citation>
    <scope>NUCLEOTIDE SEQUENCE [LARGE SCALE GENOMIC DNA]</scope>
    <source>
        <strain evidence="3">ACIP111625</strain>
    </source>
</reference>
<accession>A0A3P5XWP3</accession>
<dbReference type="GO" id="GO:0005737">
    <property type="term" value="C:cytoplasm"/>
    <property type="evidence" value="ECO:0007669"/>
    <property type="project" value="TreeGrafter"/>
</dbReference>
<dbReference type="Gene3D" id="3.50.50.60">
    <property type="entry name" value="FAD/NAD(P)-binding domain"/>
    <property type="match status" value="2"/>
</dbReference>
<dbReference type="PANTHER" id="PTHR13847">
    <property type="entry name" value="SARCOSINE DEHYDROGENASE-RELATED"/>
    <property type="match status" value="1"/>
</dbReference>
<dbReference type="InterPro" id="IPR006076">
    <property type="entry name" value="FAD-dep_OxRdtase"/>
</dbReference>
<protein>
    <submittedName>
        <fullName evidence="3">D-amino acid dehydrogenase small subunit</fullName>
        <ecNumber evidence="3">1.4.99.6</ecNumber>
    </submittedName>
</protein>
<evidence type="ECO:0000256" key="1">
    <source>
        <dbReference type="ARBA" id="ARBA00023002"/>
    </source>
</evidence>
<dbReference type="PANTHER" id="PTHR13847:SF289">
    <property type="entry name" value="GLYCINE OXIDASE"/>
    <property type="match status" value="1"/>
</dbReference>
<feature type="domain" description="FAD dependent oxidoreductase" evidence="2">
    <location>
        <begin position="3"/>
        <end position="392"/>
    </location>
</feature>
<dbReference type="Proteomes" id="UP000277498">
    <property type="component" value="Unassembled WGS sequence"/>
</dbReference>
<dbReference type="InterPro" id="IPR036188">
    <property type="entry name" value="FAD/NAD-bd_sf"/>
</dbReference>
<dbReference type="EMBL" id="UXAW01000119">
    <property type="protein sequence ID" value="VDC33584.1"/>
    <property type="molecule type" value="Genomic_DNA"/>
</dbReference>
<dbReference type="SUPFAM" id="SSF51905">
    <property type="entry name" value="FAD/NAD(P)-binding domain"/>
    <property type="match status" value="1"/>
</dbReference>
<dbReference type="Gene3D" id="3.30.9.10">
    <property type="entry name" value="D-Amino Acid Oxidase, subunit A, domain 2"/>
    <property type="match status" value="1"/>
</dbReference>
<keyword evidence="1 3" id="KW-0560">Oxidoreductase</keyword>
<gene>
    <name evidence="3" type="primary">dadA_3</name>
    <name evidence="3" type="ORF">XINFAN_03898</name>
</gene>
<dbReference type="AlphaFoldDB" id="A0A3P5XWP3"/>
<keyword evidence="4" id="KW-1185">Reference proteome</keyword>
<dbReference type="OrthoDB" id="9805337at2"/>